<dbReference type="Gene3D" id="3.40.640.10">
    <property type="entry name" value="Type I PLP-dependent aspartate aminotransferase-like (Major domain)"/>
    <property type="match status" value="1"/>
</dbReference>
<dbReference type="PANTHER" id="PTHR48097">
    <property type="entry name" value="L-THREONINE ALDOLASE-RELATED"/>
    <property type="match status" value="1"/>
</dbReference>
<organism evidence="5">
    <name type="scientific">marine metagenome</name>
    <dbReference type="NCBI Taxonomy" id="408172"/>
    <lineage>
        <taxon>unclassified sequences</taxon>
        <taxon>metagenomes</taxon>
        <taxon>ecological metagenomes</taxon>
    </lineage>
</organism>
<dbReference type="AlphaFoldDB" id="A0A381ZXP5"/>
<dbReference type="GO" id="GO:0006567">
    <property type="term" value="P:L-threonine catabolic process"/>
    <property type="evidence" value="ECO:0007669"/>
    <property type="project" value="TreeGrafter"/>
</dbReference>
<dbReference type="Pfam" id="PF01212">
    <property type="entry name" value="Beta_elim_lyase"/>
    <property type="match status" value="1"/>
</dbReference>
<accession>A0A381ZXP5</accession>
<protein>
    <recommendedName>
        <fullName evidence="4">Aromatic amino acid beta-eliminating lyase/threonine aldolase domain-containing protein</fullName>
    </recommendedName>
</protein>
<dbReference type="GO" id="GO:0005829">
    <property type="term" value="C:cytosol"/>
    <property type="evidence" value="ECO:0007669"/>
    <property type="project" value="TreeGrafter"/>
</dbReference>
<sequence length="355" mass="39249">VALQKAVNFISDGWGLTPAEFTKVLLDCTQTGQIQLDNYALGGVVEQMERKFAQMLGKDRALFLPTGTMANHIALRTLSEGQGKVIVQADSHIYRDIGDSAQTLSGLNLVPLGHGRVGFTLEEVQQTLESLVSERVATQIKAISIETPVRRQDDAMFGLEEIRRITDYARQRQIATHLDGARLFIEAVHTEVDPKQYADLFDTVFVSLSKCFNSASGAILAGPEDLIDNLYHTRRMFGGSLPQAWPQAVVALHYADEFLPAYRAAWQTAQSLFEQLNERDEFRVEHVPQGTHIVHLYVANADLSRFVEQLHGDGIHLMPVEPGTDYVTLKVNPSIHAASPVELAEAFITAAQATD</sequence>
<feature type="non-terminal residue" evidence="5">
    <location>
        <position position="1"/>
    </location>
</feature>
<comment type="cofactor">
    <cofactor evidence="1">
        <name>pyridoxal 5'-phosphate</name>
        <dbReference type="ChEBI" id="CHEBI:597326"/>
    </cofactor>
</comment>
<gene>
    <name evidence="5" type="ORF">METZ01_LOCUS146890</name>
</gene>
<name>A0A381ZXP5_9ZZZZ</name>
<reference evidence="5" key="1">
    <citation type="submission" date="2018-05" db="EMBL/GenBank/DDBJ databases">
        <authorList>
            <person name="Lanie J.A."/>
            <person name="Ng W.-L."/>
            <person name="Kazmierczak K.M."/>
            <person name="Andrzejewski T.M."/>
            <person name="Davidsen T.M."/>
            <person name="Wayne K.J."/>
            <person name="Tettelin H."/>
            <person name="Glass J.I."/>
            <person name="Rusch D."/>
            <person name="Podicherti R."/>
            <person name="Tsui H.-C.T."/>
            <person name="Winkler M.E."/>
        </authorList>
    </citation>
    <scope>NUCLEOTIDE SEQUENCE</scope>
</reference>
<evidence type="ECO:0000256" key="1">
    <source>
        <dbReference type="ARBA" id="ARBA00001933"/>
    </source>
</evidence>
<evidence type="ECO:0000256" key="2">
    <source>
        <dbReference type="ARBA" id="ARBA00006966"/>
    </source>
</evidence>
<feature type="domain" description="Aromatic amino acid beta-eliminating lyase/threonine aldolase" evidence="4">
    <location>
        <begin position="38"/>
        <end position="296"/>
    </location>
</feature>
<dbReference type="InterPro" id="IPR015424">
    <property type="entry name" value="PyrdxlP-dep_Trfase"/>
</dbReference>
<dbReference type="GO" id="GO:0008732">
    <property type="term" value="F:L-allo-threonine aldolase activity"/>
    <property type="evidence" value="ECO:0007669"/>
    <property type="project" value="TreeGrafter"/>
</dbReference>
<proteinExistence type="inferred from homology"/>
<dbReference type="InterPro" id="IPR015421">
    <property type="entry name" value="PyrdxlP-dep_Trfase_major"/>
</dbReference>
<dbReference type="SUPFAM" id="SSF53383">
    <property type="entry name" value="PLP-dependent transferases"/>
    <property type="match status" value="1"/>
</dbReference>
<dbReference type="PANTHER" id="PTHR48097:SF9">
    <property type="entry name" value="L-THREONINE ALDOLASE"/>
    <property type="match status" value="1"/>
</dbReference>
<dbReference type="GO" id="GO:0006545">
    <property type="term" value="P:glycine biosynthetic process"/>
    <property type="evidence" value="ECO:0007669"/>
    <property type="project" value="TreeGrafter"/>
</dbReference>
<evidence type="ECO:0000259" key="4">
    <source>
        <dbReference type="Pfam" id="PF01212"/>
    </source>
</evidence>
<dbReference type="InterPro" id="IPR001597">
    <property type="entry name" value="ArAA_b-elim_lyase/Thr_aldolase"/>
</dbReference>
<keyword evidence="3" id="KW-0663">Pyridoxal phosphate</keyword>
<evidence type="ECO:0000256" key="3">
    <source>
        <dbReference type="ARBA" id="ARBA00022898"/>
    </source>
</evidence>
<evidence type="ECO:0000313" key="5">
    <source>
        <dbReference type="EMBL" id="SVA94036.1"/>
    </source>
</evidence>
<dbReference type="EMBL" id="UINC01023085">
    <property type="protein sequence ID" value="SVA94036.1"/>
    <property type="molecule type" value="Genomic_DNA"/>
</dbReference>
<comment type="similarity">
    <text evidence="2">Belongs to the threonine aldolase family.</text>
</comment>